<dbReference type="Pfam" id="PF00108">
    <property type="entry name" value="Thiolase_N"/>
    <property type="match status" value="1"/>
</dbReference>
<dbReference type="SUPFAM" id="SSF53901">
    <property type="entry name" value="Thiolase-like"/>
    <property type="match status" value="1"/>
</dbReference>
<dbReference type="AlphaFoldDB" id="W4LW51"/>
<dbReference type="EMBL" id="AZHW01000184">
    <property type="protein sequence ID" value="ETX01991.1"/>
    <property type="molecule type" value="Genomic_DNA"/>
</dbReference>
<keyword evidence="5" id="KW-0446">Lipid-binding</keyword>
<dbReference type="Pfam" id="PF22691">
    <property type="entry name" value="Thiolase_C_1"/>
    <property type="match status" value="1"/>
</dbReference>
<dbReference type="Gene3D" id="3.40.47.10">
    <property type="match status" value="1"/>
</dbReference>
<dbReference type="PATRIC" id="fig|1429438.4.peg.1194"/>
<feature type="domain" description="Thiolase C-terminal" evidence="8">
    <location>
        <begin position="255"/>
        <end position="398"/>
    </location>
</feature>
<evidence type="ECO:0000256" key="5">
    <source>
        <dbReference type="ARBA" id="ARBA00023121"/>
    </source>
</evidence>
<keyword evidence="4" id="KW-0445">Lipid transport</keyword>
<evidence type="ECO:0000313" key="10">
    <source>
        <dbReference type="Proteomes" id="UP000019141"/>
    </source>
</evidence>
<keyword evidence="3" id="KW-0808">Transferase</keyword>
<keyword evidence="2" id="KW-0813">Transport</keyword>
<evidence type="ECO:0000256" key="2">
    <source>
        <dbReference type="ARBA" id="ARBA00022448"/>
    </source>
</evidence>
<dbReference type="PROSITE" id="PS00737">
    <property type="entry name" value="THIOLASE_2"/>
    <property type="match status" value="1"/>
</dbReference>
<dbReference type="InterPro" id="IPR055140">
    <property type="entry name" value="Thiolase_C_2"/>
</dbReference>
<evidence type="ECO:0000313" key="9">
    <source>
        <dbReference type="EMBL" id="ETX01991.1"/>
    </source>
</evidence>
<dbReference type="EC" id="2.3.1.176" evidence="1"/>
<keyword evidence="10" id="KW-1185">Reference proteome</keyword>
<proteinExistence type="predicted"/>
<dbReference type="InterPro" id="IPR016039">
    <property type="entry name" value="Thiolase-like"/>
</dbReference>
<dbReference type="GO" id="GO:0016747">
    <property type="term" value="F:acyltransferase activity, transferring groups other than amino-acyl groups"/>
    <property type="evidence" value="ECO:0007669"/>
    <property type="project" value="InterPro"/>
</dbReference>
<dbReference type="InterPro" id="IPR020616">
    <property type="entry name" value="Thiolase_N"/>
</dbReference>
<accession>W4LW51</accession>
<evidence type="ECO:0000256" key="6">
    <source>
        <dbReference type="ARBA" id="ARBA00032316"/>
    </source>
</evidence>
<dbReference type="GO" id="GO:0008289">
    <property type="term" value="F:lipid binding"/>
    <property type="evidence" value="ECO:0007669"/>
    <property type="project" value="UniProtKB-KW"/>
</dbReference>
<dbReference type="GO" id="GO:0006869">
    <property type="term" value="P:lipid transport"/>
    <property type="evidence" value="ECO:0007669"/>
    <property type="project" value="UniProtKB-KW"/>
</dbReference>
<gene>
    <name evidence="9" type="ORF">ETSY1_05270</name>
</gene>
<comment type="caution">
    <text evidence="9">The sequence shown here is derived from an EMBL/GenBank/DDBJ whole genome shotgun (WGS) entry which is preliminary data.</text>
</comment>
<dbReference type="CDD" id="cd00829">
    <property type="entry name" value="SCP-x_thiolase"/>
    <property type="match status" value="1"/>
</dbReference>
<reference evidence="9 10" key="1">
    <citation type="journal article" date="2014" name="Nature">
        <title>An environmental bacterial taxon with a large and distinct metabolic repertoire.</title>
        <authorList>
            <person name="Wilson M.C."/>
            <person name="Mori T."/>
            <person name="Ruckert C."/>
            <person name="Uria A.R."/>
            <person name="Helf M.J."/>
            <person name="Takada K."/>
            <person name="Gernert C."/>
            <person name="Steffens U.A."/>
            <person name="Heycke N."/>
            <person name="Schmitt S."/>
            <person name="Rinke C."/>
            <person name="Helfrich E.J."/>
            <person name="Brachmann A.O."/>
            <person name="Gurgui C."/>
            <person name="Wakimoto T."/>
            <person name="Kracht M."/>
            <person name="Crusemann M."/>
            <person name="Hentschel U."/>
            <person name="Abe I."/>
            <person name="Matsunaga S."/>
            <person name="Kalinowski J."/>
            <person name="Takeyama H."/>
            <person name="Piel J."/>
        </authorList>
    </citation>
    <scope>NUCLEOTIDE SEQUENCE [LARGE SCALE GENOMIC DNA]</scope>
    <source>
        <strain evidence="10">TSY1</strain>
    </source>
</reference>
<evidence type="ECO:0000259" key="8">
    <source>
        <dbReference type="Pfam" id="PF22691"/>
    </source>
</evidence>
<dbReference type="InterPro" id="IPR020613">
    <property type="entry name" value="Thiolase_CS"/>
</dbReference>
<evidence type="ECO:0000256" key="1">
    <source>
        <dbReference type="ARBA" id="ARBA00012352"/>
    </source>
</evidence>
<evidence type="ECO:0000256" key="3">
    <source>
        <dbReference type="ARBA" id="ARBA00022679"/>
    </source>
</evidence>
<evidence type="ECO:0000259" key="7">
    <source>
        <dbReference type="Pfam" id="PF00108"/>
    </source>
</evidence>
<sequence>MMKPPEIFQPQRVYVAASYMSPVGKFNGKHRDEMTYFELAEQVGQIFDQSPVRRQDIEAVVVGSQNPFAFNHLDNVAAKITGLLGISGAKSVLIDTASSSGASAFENAYLEIASGRYEHVLAIGIQKMTDVSTDDATQIIAGVIDKEEAEYGLTMPACGALVAKALMHDYKLDEAQWLDLASRWAERAHHFAANRPEAHLNFALPATTYYDDIQTGRNWIFYDPLRLYDSCPQSDAVAACILTSVPQAVQVAGVGAATDLPTIADRRQLGSFPATVIAARYAYAMACLPNIRDMAHKLYVNMHDPFSSFGPVNLIDLGLVDSGEALEALLDDEVTGPQGRFPTNLSGGLLARGHPLGATGMVQVVENHRMLMDTHSYQMALAHSIGGPINNNVVTLLEKTDHFEQRDRWPFKPIGLPQLAQMKPKGMALETVLGERERVKARFGFATTRFNRSGEPLNSIVLLEHVNGHKGYEFLIGTGPGQYEKIQRMRTGQEIRLALQNGVLTLDEMPVMRLYHKTLEGIVEIADSAWHRFVKRKARVLSDNPH</sequence>
<dbReference type="HOGENOM" id="CLU_503227_0_0_7"/>
<name>W4LW51_ENTF1</name>
<dbReference type="Proteomes" id="UP000019141">
    <property type="component" value="Unassembled WGS sequence"/>
</dbReference>
<feature type="domain" description="Thiolase N-terminal" evidence="7">
    <location>
        <begin position="13"/>
        <end position="157"/>
    </location>
</feature>
<protein>
    <recommendedName>
        <fullName evidence="1">propanoyl-CoA C-acyltransferase</fullName>
        <ecNumber evidence="1">2.3.1.176</ecNumber>
    </recommendedName>
    <alternativeName>
        <fullName evidence="6">Propanoyl-CoA C-acyltransferase</fullName>
    </alternativeName>
</protein>
<dbReference type="PANTHER" id="PTHR42870:SF1">
    <property type="entry name" value="NON-SPECIFIC LIPID-TRANSFER PROTEIN-LIKE 2"/>
    <property type="match status" value="1"/>
</dbReference>
<organism evidence="9 10">
    <name type="scientific">Entotheonella factor</name>
    <dbReference type="NCBI Taxonomy" id="1429438"/>
    <lineage>
        <taxon>Bacteria</taxon>
        <taxon>Pseudomonadati</taxon>
        <taxon>Nitrospinota/Tectimicrobiota group</taxon>
        <taxon>Candidatus Tectimicrobiota</taxon>
        <taxon>Candidatus Entotheonellia</taxon>
        <taxon>Candidatus Entotheonellales</taxon>
        <taxon>Candidatus Entotheonellaceae</taxon>
        <taxon>Candidatus Entotheonella</taxon>
    </lineage>
</organism>
<dbReference type="PANTHER" id="PTHR42870">
    <property type="entry name" value="ACETYL-COA C-ACETYLTRANSFERASE"/>
    <property type="match status" value="1"/>
</dbReference>
<evidence type="ECO:0000256" key="4">
    <source>
        <dbReference type="ARBA" id="ARBA00023055"/>
    </source>
</evidence>